<evidence type="ECO:0000313" key="5">
    <source>
        <dbReference type="Proteomes" id="UP001153387"/>
    </source>
</evidence>
<dbReference type="InterPro" id="IPR044843">
    <property type="entry name" value="Trans_IPPS_bact-type"/>
</dbReference>
<keyword evidence="5" id="KW-1185">Reference proteome</keyword>
<keyword evidence="3" id="KW-0125">Carotenoid biosynthesis</keyword>
<dbReference type="InterPro" id="IPR033904">
    <property type="entry name" value="Trans_IPPS_HH"/>
</dbReference>
<dbReference type="Gene3D" id="1.10.600.10">
    <property type="entry name" value="Farnesyl Diphosphate Synthase"/>
    <property type="match status" value="1"/>
</dbReference>
<dbReference type="SFLD" id="SFLDG01212">
    <property type="entry name" value="Phytoene_synthase_like"/>
    <property type="match status" value="1"/>
</dbReference>
<dbReference type="SFLD" id="SFLDG01018">
    <property type="entry name" value="Squalene/Phytoene_Synthase_Lik"/>
    <property type="match status" value="1"/>
</dbReference>
<gene>
    <name evidence="4" type="ORF">OMP38_15945</name>
</gene>
<evidence type="ECO:0000256" key="1">
    <source>
        <dbReference type="ARBA" id="ARBA00004829"/>
    </source>
</evidence>
<dbReference type="SUPFAM" id="SSF48576">
    <property type="entry name" value="Terpenoid synthases"/>
    <property type="match status" value="1"/>
</dbReference>
<dbReference type="InterPro" id="IPR019845">
    <property type="entry name" value="Squalene/phytoene_synthase_CS"/>
</dbReference>
<sequence>MDKVQLHADFAYCEAIIKKHSKSFYYAFSQLPPEKAKAVYAIYAFCRTADDCADSNGLPEQKLASLQRLKEELDGFRKGSEADHPLWRALRHVFTEYDMDIGPFYDQLAGQFMDLEFSSPKDMRALESYSYHVAGSVGLMLLPVLASKAEDDLRPSAVKLGIAMQITNILRDVGEDLQQKQRIYLPEEEMARFRYSPADLRQGVINENFVRLWERLANHAEALYDQFHGSLDAFDADSKRPLALSVGLYRAILDAVRESGHDCFSKRNYVTTDAIIKISAAIVNGPSIAERCV</sequence>
<keyword evidence="2" id="KW-0808">Transferase</keyword>
<dbReference type="GO" id="GO:0016117">
    <property type="term" value="P:carotenoid biosynthetic process"/>
    <property type="evidence" value="ECO:0007669"/>
    <property type="project" value="UniProtKB-KW"/>
</dbReference>
<reference evidence="4 5" key="1">
    <citation type="submission" date="2022-10" db="EMBL/GenBank/DDBJ databases">
        <title>Comparative genomic analysis of Cohnella hashimotonis sp. nov., isolated from the International Space Station.</title>
        <authorList>
            <person name="Simpson A."/>
            <person name="Venkateswaran K."/>
        </authorList>
    </citation>
    <scope>NUCLEOTIDE SEQUENCE [LARGE SCALE GENOMIC DNA]</scope>
    <source>
        <strain evidence="4 5">DSM 18997</strain>
    </source>
</reference>
<dbReference type="Proteomes" id="UP001153387">
    <property type="component" value="Unassembled WGS sequence"/>
</dbReference>
<comment type="caution">
    <text evidence="4">The sequence shown here is derived from an EMBL/GenBank/DDBJ whole genome shotgun (WGS) entry which is preliminary data.</text>
</comment>
<dbReference type="EMBL" id="JAPDHZ010000003">
    <property type="protein sequence ID" value="MDG0792191.1"/>
    <property type="molecule type" value="Genomic_DNA"/>
</dbReference>
<evidence type="ECO:0000313" key="4">
    <source>
        <dbReference type="EMBL" id="MDG0792191.1"/>
    </source>
</evidence>
<dbReference type="RefSeq" id="WP_277566010.1">
    <property type="nucleotide sequence ID" value="NZ_JAPDHZ010000003.1"/>
</dbReference>
<dbReference type="InterPro" id="IPR008949">
    <property type="entry name" value="Isoprenoid_synthase_dom_sf"/>
</dbReference>
<dbReference type="AlphaFoldDB" id="A0A9X4KHQ6"/>
<evidence type="ECO:0000256" key="3">
    <source>
        <dbReference type="ARBA" id="ARBA00022746"/>
    </source>
</evidence>
<evidence type="ECO:0000256" key="2">
    <source>
        <dbReference type="ARBA" id="ARBA00022679"/>
    </source>
</evidence>
<proteinExistence type="predicted"/>
<dbReference type="GO" id="GO:0004311">
    <property type="term" value="F:geranylgeranyl diphosphate synthase activity"/>
    <property type="evidence" value="ECO:0007669"/>
    <property type="project" value="InterPro"/>
</dbReference>
<accession>A0A9X4KHQ6</accession>
<name>A0A9X4KHQ6_9BACL</name>
<dbReference type="PROSITE" id="PS01045">
    <property type="entry name" value="SQUALEN_PHYTOEN_SYN_2"/>
    <property type="match status" value="1"/>
</dbReference>
<dbReference type="CDD" id="cd00683">
    <property type="entry name" value="Trans_IPPS_HH"/>
    <property type="match status" value="1"/>
</dbReference>
<dbReference type="PANTHER" id="PTHR31480">
    <property type="entry name" value="BIFUNCTIONAL LYCOPENE CYCLASE/PHYTOENE SYNTHASE"/>
    <property type="match status" value="1"/>
</dbReference>
<dbReference type="SFLD" id="SFLDS00005">
    <property type="entry name" value="Isoprenoid_Synthase_Type_I"/>
    <property type="match status" value="1"/>
</dbReference>
<dbReference type="InterPro" id="IPR002060">
    <property type="entry name" value="Squ/phyt_synthse"/>
</dbReference>
<dbReference type="GO" id="GO:0051996">
    <property type="term" value="F:squalene synthase [NAD(P)H] activity"/>
    <property type="evidence" value="ECO:0007669"/>
    <property type="project" value="InterPro"/>
</dbReference>
<organism evidence="4 5">
    <name type="scientific">Cohnella ginsengisoli</name>
    <dbReference type="NCBI Taxonomy" id="425004"/>
    <lineage>
        <taxon>Bacteria</taxon>
        <taxon>Bacillati</taxon>
        <taxon>Bacillota</taxon>
        <taxon>Bacilli</taxon>
        <taxon>Bacillales</taxon>
        <taxon>Paenibacillaceae</taxon>
        <taxon>Cohnella</taxon>
    </lineage>
</organism>
<protein>
    <submittedName>
        <fullName evidence="4">Squalene/phytoene synthase family protein</fullName>
    </submittedName>
</protein>
<dbReference type="Pfam" id="PF00494">
    <property type="entry name" value="SQS_PSY"/>
    <property type="match status" value="1"/>
</dbReference>
<comment type="pathway">
    <text evidence="1">Carotenoid biosynthesis.</text>
</comment>